<keyword evidence="4" id="KW-0472">Membrane</keyword>
<keyword evidence="2 3" id="KW-0129">CBS domain</keyword>
<feature type="domain" description="CBS" evidence="5">
    <location>
        <begin position="168"/>
        <end position="225"/>
    </location>
</feature>
<dbReference type="InterPro" id="IPR050511">
    <property type="entry name" value="AMPK_gamma/SDS23_families"/>
</dbReference>
<dbReference type="InterPro" id="IPR046342">
    <property type="entry name" value="CBS_dom_sf"/>
</dbReference>
<evidence type="ECO:0000259" key="5">
    <source>
        <dbReference type="PROSITE" id="PS51371"/>
    </source>
</evidence>
<dbReference type="PANTHER" id="PTHR13780:SF36">
    <property type="entry name" value="CBS DOMAIN-CONTAINING PROTEIN"/>
    <property type="match status" value="1"/>
</dbReference>
<dbReference type="SUPFAM" id="SSF54631">
    <property type="entry name" value="CBS-domain pair"/>
    <property type="match status" value="1"/>
</dbReference>
<dbReference type="PROSITE" id="PS51371">
    <property type="entry name" value="CBS"/>
    <property type="match status" value="1"/>
</dbReference>
<comment type="caution">
    <text evidence="6">The sequence shown here is derived from an EMBL/GenBank/DDBJ whole genome shotgun (WGS) entry which is preliminary data.</text>
</comment>
<organism evidence="6 7">
    <name type="scientific">Reticulomyxa filosa</name>
    <dbReference type="NCBI Taxonomy" id="46433"/>
    <lineage>
        <taxon>Eukaryota</taxon>
        <taxon>Sar</taxon>
        <taxon>Rhizaria</taxon>
        <taxon>Retaria</taxon>
        <taxon>Foraminifera</taxon>
        <taxon>Monothalamids</taxon>
        <taxon>Reticulomyxidae</taxon>
        <taxon>Reticulomyxa</taxon>
    </lineage>
</organism>
<accession>X6MHS4</accession>
<evidence type="ECO:0000313" key="6">
    <source>
        <dbReference type="EMBL" id="ETO13399.1"/>
    </source>
</evidence>
<dbReference type="OrthoDB" id="449052at2759"/>
<proteinExistence type="predicted"/>
<dbReference type="SMART" id="SM00116">
    <property type="entry name" value="CBS"/>
    <property type="match status" value="1"/>
</dbReference>
<keyword evidence="1" id="KW-0677">Repeat</keyword>
<dbReference type="Pfam" id="PF00571">
    <property type="entry name" value="CBS"/>
    <property type="match status" value="1"/>
</dbReference>
<dbReference type="PANTHER" id="PTHR13780">
    <property type="entry name" value="AMP-ACTIVATED PROTEIN KINASE, GAMMA REGULATORY SUBUNIT"/>
    <property type="match status" value="1"/>
</dbReference>
<evidence type="ECO:0000313" key="7">
    <source>
        <dbReference type="Proteomes" id="UP000023152"/>
    </source>
</evidence>
<dbReference type="Gene3D" id="3.10.580.10">
    <property type="entry name" value="CBS-domain"/>
    <property type="match status" value="1"/>
</dbReference>
<dbReference type="InterPro" id="IPR000644">
    <property type="entry name" value="CBS_dom"/>
</dbReference>
<dbReference type="EMBL" id="ASPP01020635">
    <property type="protein sequence ID" value="ETO13399.1"/>
    <property type="molecule type" value="Genomic_DNA"/>
</dbReference>
<name>X6MHS4_RETFI</name>
<evidence type="ECO:0000256" key="2">
    <source>
        <dbReference type="ARBA" id="ARBA00023122"/>
    </source>
</evidence>
<evidence type="ECO:0000256" key="3">
    <source>
        <dbReference type="PROSITE-ProRule" id="PRU00703"/>
    </source>
</evidence>
<dbReference type="AlphaFoldDB" id="X6MHS4"/>
<dbReference type="Proteomes" id="UP000023152">
    <property type="component" value="Unassembled WGS sequence"/>
</dbReference>
<evidence type="ECO:0000256" key="4">
    <source>
        <dbReference type="SAM" id="Phobius"/>
    </source>
</evidence>
<sequence>MRHFKTLQTEDSVLTLLNTLCYGNHVIGITQPKSFKLTGIISQGEAFHQIAHLFSKLKLDVSLRILHSCGFVKSPVVSVPTNLPARYVFLLCIVCVYVCVCCARWLYYEAFKLMGDRNLSGLAVVNANKEIVHNTSSTDIKLWLQHQASLDMTIEGFLTKIRSEDKTKTRSVGFVTLDDTLRVVIDKLIETRYHRIWVVDNSKHPTGVISLTDIFRLVSDEYKPRIQLKSKNYSTNVSQHQSRRSKSIFVIYYSTKNKKLIFLANKYLKFYLWVGDGASQGSAIPFFEKTWGKKSKNKSLKDQVQ</sequence>
<gene>
    <name evidence="6" type="ORF">RFI_23977</name>
</gene>
<evidence type="ECO:0000256" key="1">
    <source>
        <dbReference type="ARBA" id="ARBA00022737"/>
    </source>
</evidence>
<keyword evidence="7" id="KW-1185">Reference proteome</keyword>
<feature type="transmembrane region" description="Helical" evidence="4">
    <location>
        <begin position="87"/>
        <end position="107"/>
    </location>
</feature>
<reference evidence="6 7" key="1">
    <citation type="journal article" date="2013" name="Curr. Biol.">
        <title>The Genome of the Foraminiferan Reticulomyxa filosa.</title>
        <authorList>
            <person name="Glockner G."/>
            <person name="Hulsmann N."/>
            <person name="Schleicher M."/>
            <person name="Noegel A.A."/>
            <person name="Eichinger L."/>
            <person name="Gallinger C."/>
            <person name="Pawlowski J."/>
            <person name="Sierra R."/>
            <person name="Euteneuer U."/>
            <person name="Pillet L."/>
            <person name="Moustafa A."/>
            <person name="Platzer M."/>
            <person name="Groth M."/>
            <person name="Szafranski K."/>
            <person name="Schliwa M."/>
        </authorList>
    </citation>
    <scope>NUCLEOTIDE SEQUENCE [LARGE SCALE GENOMIC DNA]</scope>
</reference>
<keyword evidence="4" id="KW-0812">Transmembrane</keyword>
<protein>
    <submittedName>
        <fullName evidence="6">AMP-activated protein kinase, gamma regulatory subunit</fullName>
    </submittedName>
</protein>
<keyword evidence="4" id="KW-1133">Transmembrane helix</keyword>